<dbReference type="PANTHER" id="PTHR33498">
    <property type="entry name" value="TRANSPOSASE FOR INSERTION SEQUENCE ELEMENT IS1557"/>
    <property type="match status" value="1"/>
</dbReference>
<reference evidence="5" key="1">
    <citation type="journal article" date="2019" name="Int. J. Syst. Evol. Microbiol.">
        <title>The Global Catalogue of Microorganisms (GCM) 10K type strain sequencing project: providing services to taxonomists for standard genome sequencing and annotation.</title>
        <authorList>
            <consortium name="The Broad Institute Genomics Platform"/>
            <consortium name="The Broad Institute Genome Sequencing Center for Infectious Disease"/>
            <person name="Wu L."/>
            <person name="Ma J."/>
        </authorList>
    </citation>
    <scope>NUCLEOTIDE SEQUENCE [LARGE SCALE GENOMIC DNA]</scope>
    <source>
        <strain evidence="5">KCTC 33676</strain>
    </source>
</reference>
<feature type="domain" description="Transposase IS204/IS1001/IS1096/IS1165 zinc-finger" evidence="3">
    <location>
        <begin position="26"/>
        <end position="66"/>
    </location>
</feature>
<feature type="domain" description="Transposase IS204/IS1001/IS1096/IS1165 helix-turn-helix" evidence="2">
    <location>
        <begin position="78"/>
        <end position="128"/>
    </location>
</feature>
<dbReference type="EMBL" id="JBHUMM010000015">
    <property type="protein sequence ID" value="MFD2671786.1"/>
    <property type="molecule type" value="Genomic_DNA"/>
</dbReference>
<dbReference type="Pfam" id="PF14690">
    <property type="entry name" value="Zn_ribbon_ISL3"/>
    <property type="match status" value="1"/>
</dbReference>
<protein>
    <submittedName>
        <fullName evidence="4">ISL3 family transposase</fullName>
    </submittedName>
</protein>
<dbReference type="Proteomes" id="UP001597497">
    <property type="component" value="Unassembled WGS sequence"/>
</dbReference>
<dbReference type="Pfam" id="PF01610">
    <property type="entry name" value="DDE_Tnp_ISL3"/>
    <property type="match status" value="1"/>
</dbReference>
<organism evidence="4 5">
    <name type="scientific">Marinicrinis sediminis</name>
    <dbReference type="NCBI Taxonomy" id="1652465"/>
    <lineage>
        <taxon>Bacteria</taxon>
        <taxon>Bacillati</taxon>
        <taxon>Bacillota</taxon>
        <taxon>Bacilli</taxon>
        <taxon>Bacillales</taxon>
        <taxon>Paenibacillaceae</taxon>
    </lineage>
</organism>
<name>A0ABW5RAK2_9BACL</name>
<evidence type="ECO:0000313" key="4">
    <source>
        <dbReference type="EMBL" id="MFD2671786.1"/>
    </source>
</evidence>
<evidence type="ECO:0000313" key="5">
    <source>
        <dbReference type="Proteomes" id="UP001597497"/>
    </source>
</evidence>
<dbReference type="InterPro" id="IPR002560">
    <property type="entry name" value="Transposase_DDE"/>
</dbReference>
<dbReference type="InterPro" id="IPR047951">
    <property type="entry name" value="Transpos_ISL3"/>
</dbReference>
<sequence length="394" mass="46312">MCRSQPFSYLYFNRFRSLHNLVYRLPSCAQPCAVHDTETKKWRHLDFWNWKTYMHARVPRVKCETCSNTKAGKKVTQVPVPWSRPLSHFTHQFEAWAMRWMAEMPVNAAARELREHVTRMWRILHHYVDKAMSSVNMSKVKRIAVDETSSRRGHRYITLFVDVDTKMVLFATEGKGMDTLASFKAFLAGKGRDAAQVEEVCCDMSPAYIRGIQDSFPQAQITFDKFHIMKLVNEAVDDVRIAEQKQHPELKKSKYIWLKNGNKLNEEQKNTLERLKDGHLQTGRAYRLKLAIQEFWHVRHIFADMYLQEWMGWATRSQLPPMVQVAKTMKQHKESILRWFHSKMTNGLLESINGLVQAAKRRARGYRNVDNLISMVYMTANKLRIPELATRRAY</sequence>
<gene>
    <name evidence="4" type="ORF">ACFSUC_09220</name>
</gene>
<evidence type="ECO:0000259" key="3">
    <source>
        <dbReference type="Pfam" id="PF14690"/>
    </source>
</evidence>
<feature type="domain" description="Transposase IS204/IS1001/IS1096/IS1165 DDE" evidence="1">
    <location>
        <begin position="143"/>
        <end position="375"/>
    </location>
</feature>
<dbReference type="InterPro" id="IPR032877">
    <property type="entry name" value="Transposase_HTH"/>
</dbReference>
<evidence type="ECO:0000259" key="1">
    <source>
        <dbReference type="Pfam" id="PF01610"/>
    </source>
</evidence>
<dbReference type="RefSeq" id="WP_379929301.1">
    <property type="nucleotide sequence ID" value="NZ_JBHUMM010000015.1"/>
</dbReference>
<keyword evidence="5" id="KW-1185">Reference proteome</keyword>
<proteinExistence type="predicted"/>
<accession>A0ABW5RAK2</accession>
<dbReference type="NCBIfam" id="NF033550">
    <property type="entry name" value="transpos_ISL3"/>
    <property type="match status" value="1"/>
</dbReference>
<dbReference type="InterPro" id="IPR029261">
    <property type="entry name" value="Transposase_Znf"/>
</dbReference>
<evidence type="ECO:0000259" key="2">
    <source>
        <dbReference type="Pfam" id="PF13542"/>
    </source>
</evidence>
<comment type="caution">
    <text evidence="4">The sequence shown here is derived from an EMBL/GenBank/DDBJ whole genome shotgun (WGS) entry which is preliminary data.</text>
</comment>
<dbReference type="Pfam" id="PF13542">
    <property type="entry name" value="HTH_Tnp_ISL3"/>
    <property type="match status" value="1"/>
</dbReference>
<dbReference type="PANTHER" id="PTHR33498:SF1">
    <property type="entry name" value="TRANSPOSASE FOR INSERTION SEQUENCE ELEMENT IS1557"/>
    <property type="match status" value="1"/>
</dbReference>